<feature type="compositionally biased region" description="Basic residues" evidence="6">
    <location>
        <begin position="1"/>
        <end position="11"/>
    </location>
</feature>
<evidence type="ECO:0000313" key="8">
    <source>
        <dbReference type="EMBL" id="TGB17694.1"/>
    </source>
</evidence>
<organism evidence="8 9">
    <name type="scientific">Streptomyces palmae</name>
    <dbReference type="NCBI Taxonomy" id="1701085"/>
    <lineage>
        <taxon>Bacteria</taxon>
        <taxon>Bacillati</taxon>
        <taxon>Actinomycetota</taxon>
        <taxon>Actinomycetes</taxon>
        <taxon>Kitasatosporales</taxon>
        <taxon>Streptomycetaceae</taxon>
        <taxon>Streptomyces</taxon>
    </lineage>
</organism>
<sequence>MGRGAPRRVPGHLRDRRPARGHGGGACPASGGGTPRRGRLPGGRVAVNAWAAAALALLAVPVPACLWVVGHGTAVRRLAGASLLSTVVGAVFLLLPQAYGRPSYQDLALILAVLAPAGTLVFTRFLAGGHRGRRPTGGAPGAPT</sequence>
<feature type="transmembrane region" description="Helical" evidence="7">
    <location>
        <begin position="75"/>
        <end position="95"/>
    </location>
</feature>
<reference evidence="8 9" key="1">
    <citation type="submission" date="2019-03" db="EMBL/GenBank/DDBJ databases">
        <authorList>
            <person name="Gonzalez-Pimentel J.L."/>
        </authorList>
    </citation>
    <scope>NUCLEOTIDE SEQUENCE [LARGE SCALE GENOMIC DNA]</scope>
    <source>
        <strain evidence="8 9">JCM 31289</strain>
    </source>
</reference>
<name>A0A4Z0HCN8_9ACTN</name>
<dbReference type="EMBL" id="SRID01000014">
    <property type="protein sequence ID" value="TGB17694.1"/>
    <property type="molecule type" value="Genomic_DNA"/>
</dbReference>
<evidence type="ECO:0000256" key="1">
    <source>
        <dbReference type="ARBA" id="ARBA00004651"/>
    </source>
</evidence>
<dbReference type="GO" id="GO:0015075">
    <property type="term" value="F:monoatomic ion transmembrane transporter activity"/>
    <property type="evidence" value="ECO:0007669"/>
    <property type="project" value="InterPro"/>
</dbReference>
<evidence type="ECO:0000256" key="5">
    <source>
        <dbReference type="ARBA" id="ARBA00023136"/>
    </source>
</evidence>
<evidence type="ECO:0000256" key="2">
    <source>
        <dbReference type="ARBA" id="ARBA00022475"/>
    </source>
</evidence>
<dbReference type="GO" id="GO:0005886">
    <property type="term" value="C:plasma membrane"/>
    <property type="evidence" value="ECO:0007669"/>
    <property type="project" value="UniProtKB-SubCell"/>
</dbReference>
<feature type="region of interest" description="Disordered" evidence="6">
    <location>
        <begin position="1"/>
        <end position="38"/>
    </location>
</feature>
<keyword evidence="2" id="KW-1003">Cell membrane</keyword>
<dbReference type="AlphaFoldDB" id="A0A4Z0HCN8"/>
<evidence type="ECO:0000256" key="6">
    <source>
        <dbReference type="SAM" id="MobiDB-lite"/>
    </source>
</evidence>
<comment type="caution">
    <text evidence="8">The sequence shown here is derived from an EMBL/GenBank/DDBJ whole genome shotgun (WGS) entry which is preliminary data.</text>
</comment>
<feature type="compositionally biased region" description="Gly residues" evidence="6">
    <location>
        <begin position="21"/>
        <end position="35"/>
    </location>
</feature>
<dbReference type="InterPro" id="IPR007208">
    <property type="entry name" value="MrpF/PhaF-like"/>
</dbReference>
<proteinExistence type="predicted"/>
<keyword evidence="5 7" id="KW-0472">Membrane</keyword>
<keyword evidence="3 7" id="KW-0812">Transmembrane</keyword>
<accession>A0A4Z0HCN8</accession>
<dbReference type="Proteomes" id="UP000297948">
    <property type="component" value="Unassembled WGS sequence"/>
</dbReference>
<protein>
    <submittedName>
        <fullName evidence="8">Uncharacterized protein</fullName>
    </submittedName>
</protein>
<evidence type="ECO:0000256" key="7">
    <source>
        <dbReference type="SAM" id="Phobius"/>
    </source>
</evidence>
<evidence type="ECO:0000256" key="4">
    <source>
        <dbReference type="ARBA" id="ARBA00022989"/>
    </source>
</evidence>
<gene>
    <name evidence="8" type="ORF">E4099_03085</name>
</gene>
<feature type="transmembrane region" description="Helical" evidence="7">
    <location>
        <begin position="107"/>
        <end position="127"/>
    </location>
</feature>
<dbReference type="Pfam" id="PF04066">
    <property type="entry name" value="MrpF_PhaF"/>
    <property type="match status" value="1"/>
</dbReference>
<comment type="subcellular location">
    <subcellularLocation>
        <location evidence="1">Cell membrane</location>
        <topology evidence="1">Multi-pass membrane protein</topology>
    </subcellularLocation>
</comment>
<evidence type="ECO:0000313" key="9">
    <source>
        <dbReference type="Proteomes" id="UP000297948"/>
    </source>
</evidence>
<feature type="transmembrane region" description="Helical" evidence="7">
    <location>
        <begin position="45"/>
        <end position="69"/>
    </location>
</feature>
<keyword evidence="4 7" id="KW-1133">Transmembrane helix</keyword>
<evidence type="ECO:0000256" key="3">
    <source>
        <dbReference type="ARBA" id="ARBA00022692"/>
    </source>
</evidence>
<dbReference type="OrthoDB" id="4332175at2"/>
<keyword evidence="9" id="KW-1185">Reference proteome</keyword>